<dbReference type="RefSeq" id="WP_191866538.1">
    <property type="nucleotide sequence ID" value="NZ_BMZC01000008.1"/>
</dbReference>
<organism evidence="1 2">
    <name type="scientific">Paraglaciecola chathamensis</name>
    <dbReference type="NCBI Taxonomy" id="368405"/>
    <lineage>
        <taxon>Bacteria</taxon>
        <taxon>Pseudomonadati</taxon>
        <taxon>Pseudomonadota</taxon>
        <taxon>Gammaproteobacteria</taxon>
        <taxon>Alteromonadales</taxon>
        <taxon>Alteromonadaceae</taxon>
        <taxon>Paraglaciecola</taxon>
    </lineage>
</organism>
<dbReference type="InterPro" id="IPR014942">
    <property type="entry name" value="AbiEii"/>
</dbReference>
<comment type="caution">
    <text evidence="1">The sequence shown here is derived from an EMBL/GenBank/DDBJ whole genome shotgun (WGS) entry which is preliminary data.</text>
</comment>
<reference evidence="1" key="2">
    <citation type="submission" date="2020-09" db="EMBL/GenBank/DDBJ databases">
        <authorList>
            <person name="Sun Q."/>
            <person name="Kim S."/>
        </authorList>
    </citation>
    <scope>NUCLEOTIDE SEQUENCE</scope>
    <source>
        <strain evidence="1">KCTC 32337</strain>
    </source>
</reference>
<accession>A0A8H9IFE7</accession>
<dbReference type="Pfam" id="PF08843">
    <property type="entry name" value="AbiEii"/>
    <property type="match status" value="1"/>
</dbReference>
<proteinExistence type="predicted"/>
<reference evidence="1" key="1">
    <citation type="journal article" date="2014" name="Int. J. Syst. Evol. Microbiol.">
        <title>Complete genome sequence of Corynebacterium casei LMG S-19264T (=DSM 44701T), isolated from a smear-ripened cheese.</title>
        <authorList>
            <consortium name="US DOE Joint Genome Institute (JGI-PGF)"/>
            <person name="Walter F."/>
            <person name="Albersmeier A."/>
            <person name="Kalinowski J."/>
            <person name="Ruckert C."/>
        </authorList>
    </citation>
    <scope>NUCLEOTIDE SEQUENCE</scope>
    <source>
        <strain evidence="1">KCTC 32337</strain>
    </source>
</reference>
<dbReference type="Proteomes" id="UP000622604">
    <property type="component" value="Unassembled WGS sequence"/>
</dbReference>
<sequence>MLDKIVQSALRRNDQLLGLDDVVEKEILHHDILQVLQAEGILQQLTFIGGTSLRVCYNSSRLSEGLDFTAGVNFNASRFDGMAEQLQQHLHRKYGLNVDVREPKLTTTDTTTWKITIEKYAGRPDLPSQKMHIDVCALPSFDRQFHSAIDHYGIQSPIASLPLPVQSLDEILADKMVAFAFRQRRIKPRDVWDIMWLKQRGIVQDPALIRRKLEVREKSIQSYTQNTEQHCQLVMADKGTELDFKREMSRFLPQDIRTNTLNNPNFWGAVGREIVNDVTHINDILKGKESPKSAKFKM</sequence>
<gene>
    <name evidence="1" type="ORF">GCM10011274_31290</name>
</gene>
<protein>
    <submittedName>
        <fullName evidence="1">Nucleotidyltransferase</fullName>
    </submittedName>
</protein>
<evidence type="ECO:0000313" key="2">
    <source>
        <dbReference type="Proteomes" id="UP000622604"/>
    </source>
</evidence>
<dbReference type="AlphaFoldDB" id="A0A8H9IFE7"/>
<evidence type="ECO:0000313" key="1">
    <source>
        <dbReference type="EMBL" id="GGZ70580.1"/>
    </source>
</evidence>
<name>A0A8H9IFE7_9ALTE</name>
<dbReference type="Gene3D" id="3.10.450.620">
    <property type="entry name" value="JHP933, nucleotidyltransferase-like core domain"/>
    <property type="match status" value="1"/>
</dbReference>
<dbReference type="EMBL" id="BMZC01000008">
    <property type="protein sequence ID" value="GGZ70580.1"/>
    <property type="molecule type" value="Genomic_DNA"/>
</dbReference>